<comment type="subunit">
    <text evidence="2">Homodimer.</text>
</comment>
<sequence>MSLLSPLPRLFFRLSAQNSLSKVAVLGAAGGIGQPLSLLLKLNTRVTELALYDIRGGPGVAADISHVNTKSTVKGYEATPSGLAAALKGSDIVLIPAGVPRKPGMTRDDLFNTNASIVRDLAKAVAESAPEAKLLIISNPVNSTVPICAEVFKARGVYNPKKLFGVTTLDVVRASRFVSEIKGTDPKDEKITVIGGHSGVTIVPLFSQSNHPDLSSNAELVNRVQFGGDEVVKAKDGAGSATLSMAFAGARMADALLRAADGEKGVIEPTFVESPLYKDQGIEFFSTNVELGPDGVEKIHPIGKIDANEQKLVEACLGDLKKNIAKGVAFVQENPGN</sequence>
<evidence type="ECO:0000256" key="8">
    <source>
        <dbReference type="PIRSR" id="PIRSR000102-1"/>
    </source>
</evidence>
<dbReference type="Gene3D" id="3.40.50.720">
    <property type="entry name" value="NAD(P)-binding Rossmann-like Domain"/>
    <property type="match status" value="1"/>
</dbReference>
<dbReference type="InterPro" id="IPR010097">
    <property type="entry name" value="Malate_DH_type1"/>
</dbReference>
<evidence type="ECO:0000256" key="5">
    <source>
        <dbReference type="ARBA" id="ARBA00023002"/>
    </source>
</evidence>
<dbReference type="PANTHER" id="PTHR11540:SF73">
    <property type="entry name" value="MALATE DEHYDROGENASE, MITOCHONDRIAL"/>
    <property type="match status" value="1"/>
</dbReference>
<dbReference type="InterPro" id="IPR001557">
    <property type="entry name" value="L-lactate/malate_DH"/>
</dbReference>
<dbReference type="InterPro" id="IPR001236">
    <property type="entry name" value="Lactate/malate_DH_N"/>
</dbReference>
<accession>A0AAE1IJB4</accession>
<dbReference type="Pfam" id="PF00056">
    <property type="entry name" value="Ldh_1_N"/>
    <property type="match status" value="1"/>
</dbReference>
<reference evidence="15" key="1">
    <citation type="submission" date="2023-11" db="EMBL/GenBank/DDBJ databases">
        <title>The genome sequences of three competitors of mushroom-forming fungi.</title>
        <authorList>
            <person name="Beijen E."/>
            <person name="Ohm R.A."/>
        </authorList>
    </citation>
    <scope>NUCLEOTIDE SEQUENCE</scope>
    <source>
        <strain evidence="15">CBS 100526</strain>
    </source>
</reference>
<dbReference type="GO" id="GO:0006108">
    <property type="term" value="P:malate metabolic process"/>
    <property type="evidence" value="ECO:0007669"/>
    <property type="project" value="InterPro"/>
</dbReference>
<evidence type="ECO:0000256" key="10">
    <source>
        <dbReference type="PIRSR" id="PIRSR000102-3"/>
    </source>
</evidence>
<proteinExistence type="inferred from homology"/>
<gene>
    <name evidence="15" type="ORF">Triagg1_3179</name>
</gene>
<keyword evidence="16" id="KW-1185">Reference proteome</keyword>
<evidence type="ECO:0000256" key="1">
    <source>
        <dbReference type="ARBA" id="ARBA00008824"/>
    </source>
</evidence>
<feature type="domain" description="Lactate/malate dehydrogenase N-terminal" evidence="13">
    <location>
        <begin position="22"/>
        <end position="165"/>
    </location>
</feature>
<comment type="similarity">
    <text evidence="1">Belongs to the LDH/MDH superfamily. MDH type 1 family.</text>
</comment>
<feature type="binding site" evidence="10">
    <location>
        <position position="53"/>
    </location>
    <ligand>
        <name>NAD(+)</name>
        <dbReference type="ChEBI" id="CHEBI:57540"/>
    </ligand>
</feature>
<evidence type="ECO:0000313" key="15">
    <source>
        <dbReference type="EMBL" id="KAK4078163.1"/>
    </source>
</evidence>
<dbReference type="FunFam" id="3.40.50.720:FF:000013">
    <property type="entry name" value="Malate dehydrogenase"/>
    <property type="match status" value="1"/>
</dbReference>
<feature type="binding site" evidence="9">
    <location>
        <position position="101"/>
    </location>
    <ligand>
        <name>substrate</name>
    </ligand>
</feature>
<organism evidence="15 16">
    <name type="scientific">Trichoderma aggressivum f. europaeum</name>
    <dbReference type="NCBI Taxonomy" id="173218"/>
    <lineage>
        <taxon>Eukaryota</taxon>
        <taxon>Fungi</taxon>
        <taxon>Dikarya</taxon>
        <taxon>Ascomycota</taxon>
        <taxon>Pezizomycotina</taxon>
        <taxon>Sordariomycetes</taxon>
        <taxon>Hypocreomycetidae</taxon>
        <taxon>Hypocreales</taxon>
        <taxon>Hypocreaceae</taxon>
        <taxon>Trichoderma</taxon>
    </lineage>
</organism>
<evidence type="ECO:0000256" key="3">
    <source>
        <dbReference type="ARBA" id="ARBA00012995"/>
    </source>
</evidence>
<dbReference type="PIRSF" id="PIRSF000102">
    <property type="entry name" value="Lac_mal_DH"/>
    <property type="match status" value="1"/>
</dbReference>
<dbReference type="CDD" id="cd01337">
    <property type="entry name" value="MDH_glyoxysomal_mitochondrial"/>
    <property type="match status" value="1"/>
</dbReference>
<evidence type="ECO:0000256" key="9">
    <source>
        <dbReference type="PIRSR" id="PIRSR000102-2"/>
    </source>
</evidence>
<dbReference type="EMBL" id="JAWRVG010000009">
    <property type="protein sequence ID" value="KAK4078163.1"/>
    <property type="molecule type" value="Genomic_DNA"/>
</dbReference>
<dbReference type="RefSeq" id="XP_062757703.1">
    <property type="nucleotide sequence ID" value="XM_062897443.1"/>
</dbReference>
<dbReference type="Proteomes" id="UP001273209">
    <property type="component" value="Unassembled WGS sequence"/>
</dbReference>
<dbReference type="InterPro" id="IPR022383">
    <property type="entry name" value="Lactate/malate_DH_C"/>
</dbReference>
<dbReference type="SUPFAM" id="SSF56327">
    <property type="entry name" value="LDH C-terminal domain-like"/>
    <property type="match status" value="1"/>
</dbReference>
<feature type="binding site" evidence="10">
    <location>
        <position position="245"/>
    </location>
    <ligand>
        <name>NAD(+)</name>
        <dbReference type="ChEBI" id="CHEBI:57540"/>
    </ligand>
</feature>
<dbReference type="Pfam" id="PF02866">
    <property type="entry name" value="Ldh_1_C"/>
    <property type="match status" value="1"/>
</dbReference>
<comment type="caution">
    <text evidence="15">The sequence shown here is derived from an EMBL/GenBank/DDBJ whole genome shotgun (WGS) entry which is preliminary data.</text>
</comment>
<name>A0AAE1IJB4_9HYPO</name>
<dbReference type="GO" id="GO:0030060">
    <property type="term" value="F:L-malate dehydrogenase (NAD+) activity"/>
    <property type="evidence" value="ECO:0007669"/>
    <property type="project" value="UniProtKB-EC"/>
</dbReference>
<dbReference type="AlphaFoldDB" id="A0AAE1IJB4"/>
<keyword evidence="6 10" id="KW-0520">NAD</keyword>
<feature type="binding site" evidence="9">
    <location>
        <position position="139"/>
    </location>
    <ligand>
        <name>substrate</name>
    </ligand>
</feature>
<evidence type="ECO:0000256" key="12">
    <source>
        <dbReference type="RuleBase" id="RU003405"/>
    </source>
</evidence>
<feature type="binding site" evidence="10">
    <location>
        <begin position="27"/>
        <end position="33"/>
    </location>
    <ligand>
        <name>NAD(+)</name>
        <dbReference type="ChEBI" id="CHEBI:57540"/>
    </ligand>
</feature>
<dbReference type="InterPro" id="IPR015955">
    <property type="entry name" value="Lactate_DH/Glyco_Ohase_4_C"/>
</dbReference>
<dbReference type="PANTHER" id="PTHR11540">
    <property type="entry name" value="MALATE AND LACTATE DEHYDROGENASE"/>
    <property type="match status" value="1"/>
</dbReference>
<evidence type="ECO:0000256" key="2">
    <source>
        <dbReference type="ARBA" id="ARBA00011738"/>
    </source>
</evidence>
<evidence type="ECO:0000313" key="16">
    <source>
        <dbReference type="Proteomes" id="UP001273209"/>
    </source>
</evidence>
<dbReference type="FunFam" id="3.90.110.10:FF:000001">
    <property type="entry name" value="Malate dehydrogenase"/>
    <property type="match status" value="1"/>
</dbReference>
<dbReference type="InterPro" id="IPR036291">
    <property type="entry name" value="NAD(P)-bd_dom_sf"/>
</dbReference>
<dbReference type="InterPro" id="IPR001252">
    <property type="entry name" value="Malate_DH_AS"/>
</dbReference>
<feature type="active site" description="Proton acceptor" evidence="8">
    <location>
        <position position="197"/>
    </location>
</feature>
<feature type="domain" description="Lactate/malate dehydrogenase C-terminal" evidence="14">
    <location>
        <begin position="167"/>
        <end position="331"/>
    </location>
</feature>
<evidence type="ECO:0000256" key="4">
    <source>
        <dbReference type="ARBA" id="ARBA00022532"/>
    </source>
</evidence>
<feature type="binding site" evidence="10">
    <location>
        <begin position="137"/>
        <end position="139"/>
    </location>
    <ligand>
        <name>NAD(+)</name>
        <dbReference type="ChEBI" id="CHEBI:57540"/>
    </ligand>
</feature>
<keyword evidence="5 11" id="KW-0560">Oxidoreductase</keyword>
<feature type="binding site" evidence="9">
    <location>
        <position position="107"/>
    </location>
    <ligand>
        <name>substrate</name>
    </ligand>
</feature>
<dbReference type="NCBIfam" id="TIGR01772">
    <property type="entry name" value="MDH_euk_gproteo"/>
    <property type="match status" value="1"/>
</dbReference>
<dbReference type="GO" id="GO:0006099">
    <property type="term" value="P:tricarboxylic acid cycle"/>
    <property type="evidence" value="ECO:0007669"/>
    <property type="project" value="UniProtKB-KW"/>
</dbReference>
<evidence type="ECO:0000259" key="14">
    <source>
        <dbReference type="Pfam" id="PF02866"/>
    </source>
</evidence>
<dbReference type="GO" id="GO:0005739">
    <property type="term" value="C:mitochondrion"/>
    <property type="evidence" value="ECO:0007669"/>
    <property type="project" value="TreeGrafter"/>
</dbReference>
<keyword evidence="4 12" id="KW-0816">Tricarboxylic acid cycle</keyword>
<evidence type="ECO:0000259" key="13">
    <source>
        <dbReference type="Pfam" id="PF00056"/>
    </source>
</evidence>
<dbReference type="PROSITE" id="PS00068">
    <property type="entry name" value="MDH"/>
    <property type="match status" value="1"/>
</dbReference>
<evidence type="ECO:0000256" key="11">
    <source>
        <dbReference type="RuleBase" id="RU003369"/>
    </source>
</evidence>
<dbReference type="GeneID" id="87917347"/>
<evidence type="ECO:0000256" key="7">
    <source>
        <dbReference type="ARBA" id="ARBA00048313"/>
    </source>
</evidence>
<dbReference type="Gene3D" id="3.90.110.10">
    <property type="entry name" value="Lactate dehydrogenase/glycoside hydrolase, family 4, C-terminal"/>
    <property type="match status" value="1"/>
</dbReference>
<protein>
    <recommendedName>
        <fullName evidence="3 12">Malate dehydrogenase</fullName>
        <ecNumber evidence="3 12">1.1.1.37</ecNumber>
    </recommendedName>
</protein>
<dbReference type="SUPFAM" id="SSF51735">
    <property type="entry name" value="NAD(P)-binding Rossmann-fold domains"/>
    <property type="match status" value="1"/>
</dbReference>
<feature type="binding site" evidence="10">
    <location>
        <position position="114"/>
    </location>
    <ligand>
        <name>NAD(+)</name>
        <dbReference type="ChEBI" id="CHEBI:57540"/>
    </ligand>
</feature>
<evidence type="ECO:0000256" key="6">
    <source>
        <dbReference type="ARBA" id="ARBA00023027"/>
    </source>
</evidence>
<dbReference type="EC" id="1.1.1.37" evidence="3 12"/>
<comment type="catalytic activity">
    <reaction evidence="7 12">
        <text>(S)-malate + NAD(+) = oxaloacetate + NADH + H(+)</text>
        <dbReference type="Rhea" id="RHEA:21432"/>
        <dbReference type="ChEBI" id="CHEBI:15378"/>
        <dbReference type="ChEBI" id="CHEBI:15589"/>
        <dbReference type="ChEBI" id="CHEBI:16452"/>
        <dbReference type="ChEBI" id="CHEBI:57540"/>
        <dbReference type="ChEBI" id="CHEBI:57945"/>
        <dbReference type="EC" id="1.1.1.37"/>
    </reaction>
</comment>
<feature type="binding site" evidence="9">
    <location>
        <position position="173"/>
    </location>
    <ligand>
        <name>substrate</name>
    </ligand>
</feature>